<dbReference type="AlphaFoldDB" id="A0A0F9M1H1"/>
<name>A0A0F9M1H1_9ZZZZ</name>
<sequence>MEKRLKKELQINIDEKTGQLFFGDKKKDIKLIMLRPIDVIEFSEFAGTNSNDILIWVGKSLGKTFMDKFFSSKDWSNESIQTKKGVLLGSLEALELMGYGHVQGLFKKDHILIHVEESLACEERENIMAKNLCLIYQGLFNGLFDVLQIDVEGEEIGCVMLGDPKCTYKFDFIAGEIDDKLVDEESEETVSEFLSTL</sequence>
<protein>
    <recommendedName>
        <fullName evidence="2">4-vinyl reductase 4VR domain-containing protein</fullName>
    </recommendedName>
</protein>
<accession>A0A0F9M1H1</accession>
<organism evidence="1">
    <name type="scientific">marine sediment metagenome</name>
    <dbReference type="NCBI Taxonomy" id="412755"/>
    <lineage>
        <taxon>unclassified sequences</taxon>
        <taxon>metagenomes</taxon>
        <taxon>ecological metagenomes</taxon>
    </lineage>
</organism>
<evidence type="ECO:0008006" key="2">
    <source>
        <dbReference type="Google" id="ProtNLM"/>
    </source>
</evidence>
<gene>
    <name evidence="1" type="ORF">LCGC14_1147330</name>
</gene>
<dbReference type="Gene3D" id="3.30.1380.20">
    <property type="entry name" value="Trafficking protein particle complex subunit 3"/>
    <property type="match status" value="1"/>
</dbReference>
<comment type="caution">
    <text evidence="1">The sequence shown here is derived from an EMBL/GenBank/DDBJ whole genome shotgun (WGS) entry which is preliminary data.</text>
</comment>
<proteinExistence type="predicted"/>
<dbReference type="EMBL" id="LAZR01005492">
    <property type="protein sequence ID" value="KKM99493.1"/>
    <property type="molecule type" value="Genomic_DNA"/>
</dbReference>
<dbReference type="InterPro" id="IPR024096">
    <property type="entry name" value="NO_sig/Golgi_transp_ligand-bd"/>
</dbReference>
<reference evidence="1" key="1">
    <citation type="journal article" date="2015" name="Nature">
        <title>Complex archaea that bridge the gap between prokaryotes and eukaryotes.</title>
        <authorList>
            <person name="Spang A."/>
            <person name="Saw J.H."/>
            <person name="Jorgensen S.L."/>
            <person name="Zaremba-Niedzwiedzka K."/>
            <person name="Martijn J."/>
            <person name="Lind A.E."/>
            <person name="van Eijk R."/>
            <person name="Schleper C."/>
            <person name="Guy L."/>
            <person name="Ettema T.J."/>
        </authorList>
    </citation>
    <scope>NUCLEOTIDE SEQUENCE</scope>
</reference>
<evidence type="ECO:0000313" key="1">
    <source>
        <dbReference type="EMBL" id="KKM99493.1"/>
    </source>
</evidence>
<dbReference type="SUPFAM" id="SSF111126">
    <property type="entry name" value="Ligand-binding domain in the NO signalling and Golgi transport"/>
    <property type="match status" value="1"/>
</dbReference>